<name>A0A8H2ZNW7_9HELO</name>
<reference evidence="1" key="1">
    <citation type="submission" date="2020-10" db="EMBL/GenBank/DDBJ databases">
        <authorList>
            <person name="Kusch S."/>
        </authorList>
    </citation>
    <scope>NUCLEOTIDE SEQUENCE</scope>
    <source>
        <strain evidence="1">SwB9</strain>
    </source>
</reference>
<dbReference type="EMBL" id="CAJHIA010000017">
    <property type="protein sequence ID" value="CAD6446057.1"/>
    <property type="molecule type" value="Genomic_DNA"/>
</dbReference>
<comment type="caution">
    <text evidence="1">The sequence shown here is derived from an EMBL/GenBank/DDBJ whole genome shotgun (WGS) entry which is preliminary data.</text>
</comment>
<keyword evidence="2" id="KW-1185">Reference proteome</keyword>
<organism evidence="1 2">
    <name type="scientific">Sclerotinia trifoliorum</name>
    <dbReference type="NCBI Taxonomy" id="28548"/>
    <lineage>
        <taxon>Eukaryota</taxon>
        <taxon>Fungi</taxon>
        <taxon>Dikarya</taxon>
        <taxon>Ascomycota</taxon>
        <taxon>Pezizomycotina</taxon>
        <taxon>Leotiomycetes</taxon>
        <taxon>Helotiales</taxon>
        <taxon>Sclerotiniaceae</taxon>
        <taxon>Sclerotinia</taxon>
    </lineage>
</organism>
<dbReference type="OrthoDB" id="10393607at2759"/>
<dbReference type="AlphaFoldDB" id="A0A8H2ZNW7"/>
<evidence type="ECO:0000313" key="2">
    <source>
        <dbReference type="Proteomes" id="UP000624404"/>
    </source>
</evidence>
<accession>A0A8H2ZNW7</accession>
<protein>
    <submittedName>
        <fullName evidence="1">0f5632e9-3e7f-42f7-831f-c65c53733591-CDS</fullName>
    </submittedName>
</protein>
<proteinExistence type="predicted"/>
<sequence>MFFMRSRNVWTKEVRSKCLLAQLLSWKNCKKPSPTWETVIVHLVDEPDGVMQCPSPGAKLGHPFFNHSVGCNRSESLFYVFVVTNYHGRTVHLLPDDALAQSINGNFKFPLKLFGGCHDHEEVLTKNMKHFGICSLMAGANWRRISKFRCLRRLAGLFLIVPYWE</sequence>
<gene>
    <name evidence="1" type="ORF">SCLTRI_LOCUS5770</name>
</gene>
<dbReference type="Proteomes" id="UP000624404">
    <property type="component" value="Unassembled WGS sequence"/>
</dbReference>
<evidence type="ECO:0000313" key="1">
    <source>
        <dbReference type="EMBL" id="CAD6446057.1"/>
    </source>
</evidence>